<evidence type="ECO:0000313" key="2">
    <source>
        <dbReference type="EMBL" id="TDD56975.1"/>
    </source>
</evidence>
<accession>A0A4R4ZF32</accession>
<gene>
    <name evidence="2" type="ORF">E1286_01335</name>
</gene>
<dbReference type="AlphaFoldDB" id="A0A4R4ZF32"/>
<protein>
    <recommendedName>
        <fullName evidence="4">Acetamidase</fullName>
    </recommendedName>
</protein>
<dbReference type="PANTHER" id="PTHR31891">
    <property type="entry name" value="FORMAMIDASE C869.04-RELATED"/>
    <property type="match status" value="1"/>
</dbReference>
<organism evidence="2 3">
    <name type="scientific">Nonomuraea terrae</name>
    <dbReference type="NCBI Taxonomy" id="2530383"/>
    <lineage>
        <taxon>Bacteria</taxon>
        <taxon>Bacillati</taxon>
        <taxon>Actinomycetota</taxon>
        <taxon>Actinomycetes</taxon>
        <taxon>Streptosporangiales</taxon>
        <taxon>Streptosporangiaceae</taxon>
        <taxon>Nonomuraea</taxon>
    </lineage>
</organism>
<dbReference type="OrthoDB" id="9785236at2"/>
<dbReference type="Proteomes" id="UP000295302">
    <property type="component" value="Unassembled WGS sequence"/>
</dbReference>
<dbReference type="SUPFAM" id="SSF141130">
    <property type="entry name" value="Acetamidase/Formamidase-like"/>
    <property type="match status" value="1"/>
</dbReference>
<dbReference type="Pfam" id="PF03069">
    <property type="entry name" value="FmdA_AmdA"/>
    <property type="match status" value="2"/>
</dbReference>
<sequence length="458" mass="49712">MRLKHRTVTVEQPPGDHREGPVHAPGDLLGCPFSDGSPAISTNHWSSASRRSLLAAGLAATIGAGVAAPAQASPGDKGSRRGSKPAKWDHHLKSTPDELHWGGFPIGWEPGLTMRSGQTVRVDTLSHQGFTNPDIHPRDYFGAFGVEPDEILPDGLAFWETLPERQAAGRRYGGHVLTGPIYVEGAEPGDTIVVDILDIDTRVPYGFNNTAPTGGVMATFYPGWREGDEGLDIPAEIPPDLPAGVWPDVRTHLYRTGMHRGEEVVFFSDDIFIPTQKFMGIIAVASPTGEFIGNTEGEPPPATGVQNSTPPGKFGGNMDVRDLCVGTKLYLPVFQPGAQIFVGDPHSCQGDGEVSGTAVEHSLSGTFRITLIKNVATELPWAETDDHWIMMGIHWDLDRAMRIAVEKTVDFLVTTQDLTVPKAYSFASIAVNYHNAEVVDRTQVVTGYIPKNVFKRRR</sequence>
<evidence type="ECO:0000256" key="1">
    <source>
        <dbReference type="SAM" id="MobiDB-lite"/>
    </source>
</evidence>
<dbReference type="EMBL" id="SMKQ01000002">
    <property type="protein sequence ID" value="TDD56975.1"/>
    <property type="molecule type" value="Genomic_DNA"/>
</dbReference>
<feature type="region of interest" description="Disordered" evidence="1">
    <location>
        <begin position="67"/>
        <end position="94"/>
    </location>
</feature>
<feature type="region of interest" description="Disordered" evidence="1">
    <location>
        <begin position="1"/>
        <end position="26"/>
    </location>
</feature>
<dbReference type="Gene3D" id="3.10.28.20">
    <property type="entry name" value="Acetamidase/Formamidase-like domains"/>
    <property type="match status" value="1"/>
</dbReference>
<proteinExistence type="predicted"/>
<reference evidence="2 3" key="1">
    <citation type="submission" date="2019-03" db="EMBL/GenBank/DDBJ databases">
        <title>Draft genome sequences of novel Actinobacteria.</title>
        <authorList>
            <person name="Sahin N."/>
            <person name="Ay H."/>
            <person name="Saygin H."/>
        </authorList>
    </citation>
    <scope>NUCLEOTIDE SEQUENCE [LARGE SCALE GENOMIC DNA]</scope>
    <source>
        <strain evidence="2 3">CH32</strain>
    </source>
</reference>
<dbReference type="Gene3D" id="2.60.120.580">
    <property type="entry name" value="Acetamidase/Formamidase-like domains"/>
    <property type="match status" value="2"/>
</dbReference>
<keyword evidence="3" id="KW-1185">Reference proteome</keyword>
<dbReference type="InterPro" id="IPR004304">
    <property type="entry name" value="FmdA_AmdA"/>
</dbReference>
<dbReference type="PROSITE" id="PS51318">
    <property type="entry name" value="TAT"/>
    <property type="match status" value="1"/>
</dbReference>
<dbReference type="RefSeq" id="WP_132608325.1">
    <property type="nucleotide sequence ID" value="NZ_SMKQ01000002.1"/>
</dbReference>
<name>A0A4R4ZF32_9ACTN</name>
<dbReference type="InterPro" id="IPR006311">
    <property type="entry name" value="TAT_signal"/>
</dbReference>
<dbReference type="GO" id="GO:0016811">
    <property type="term" value="F:hydrolase activity, acting on carbon-nitrogen (but not peptide) bonds, in linear amides"/>
    <property type="evidence" value="ECO:0007669"/>
    <property type="project" value="InterPro"/>
</dbReference>
<evidence type="ECO:0000313" key="3">
    <source>
        <dbReference type="Proteomes" id="UP000295302"/>
    </source>
</evidence>
<evidence type="ECO:0008006" key="4">
    <source>
        <dbReference type="Google" id="ProtNLM"/>
    </source>
</evidence>
<dbReference type="PANTHER" id="PTHR31891:SF1">
    <property type="entry name" value="FORMAMIDASE C869.04-RELATED"/>
    <property type="match status" value="1"/>
</dbReference>
<comment type="caution">
    <text evidence="2">The sequence shown here is derived from an EMBL/GenBank/DDBJ whole genome shotgun (WGS) entry which is preliminary data.</text>
</comment>